<comment type="caution">
    <text evidence="2">The sequence shown here is derived from an EMBL/GenBank/DDBJ whole genome shotgun (WGS) entry which is preliminary data.</text>
</comment>
<evidence type="ECO:0000256" key="1">
    <source>
        <dbReference type="SAM" id="SignalP"/>
    </source>
</evidence>
<reference evidence="2" key="1">
    <citation type="submission" date="2013-11" db="EMBL/GenBank/DDBJ databases">
        <title>Genome sequence of the fusiform rust pathogen reveals effectors for host alternation and coevolution with pine.</title>
        <authorList>
            <consortium name="DOE Joint Genome Institute"/>
            <person name="Smith K."/>
            <person name="Pendleton A."/>
            <person name="Kubisiak T."/>
            <person name="Anderson C."/>
            <person name="Salamov A."/>
            <person name="Aerts A."/>
            <person name="Riley R."/>
            <person name="Clum A."/>
            <person name="Lindquist E."/>
            <person name="Ence D."/>
            <person name="Campbell M."/>
            <person name="Kronenberg Z."/>
            <person name="Feau N."/>
            <person name="Dhillon B."/>
            <person name="Hamelin R."/>
            <person name="Burleigh J."/>
            <person name="Smith J."/>
            <person name="Yandell M."/>
            <person name="Nelson C."/>
            <person name="Grigoriev I."/>
            <person name="Davis J."/>
        </authorList>
    </citation>
    <scope>NUCLEOTIDE SEQUENCE</scope>
    <source>
        <strain evidence="2">G11</strain>
    </source>
</reference>
<dbReference type="OrthoDB" id="2504124at2759"/>
<feature type="chain" id="PRO_5040287113" description="Secreted protein" evidence="1">
    <location>
        <begin position="24"/>
        <end position="180"/>
    </location>
</feature>
<accession>A0A9P6NNW1</accession>
<feature type="signal peptide" evidence="1">
    <location>
        <begin position="1"/>
        <end position="23"/>
    </location>
</feature>
<gene>
    <name evidence="2" type="ORF">CROQUDRAFT_720994</name>
</gene>
<organism evidence="2 3">
    <name type="scientific">Cronartium quercuum f. sp. fusiforme G11</name>
    <dbReference type="NCBI Taxonomy" id="708437"/>
    <lineage>
        <taxon>Eukaryota</taxon>
        <taxon>Fungi</taxon>
        <taxon>Dikarya</taxon>
        <taxon>Basidiomycota</taxon>
        <taxon>Pucciniomycotina</taxon>
        <taxon>Pucciniomycetes</taxon>
        <taxon>Pucciniales</taxon>
        <taxon>Coleosporiaceae</taxon>
        <taxon>Cronartium</taxon>
    </lineage>
</organism>
<proteinExistence type="predicted"/>
<sequence length="180" mass="18910">MHSFVSALVLAAVCAFSTQKLAAQAPAANGTTGAQPKIISMKCDQAFMPISEADLASMNATDPNQPLPKNLSTVPTEAACKAFDDPNGCFCNPKSCVGYPVAEQCNEIIVTGENSTSLSNVTIDKVPCQGNYFKPAANDTDKRILCTAKDQKSYSCKGQCLGQAVCSECVSMSDPALQNL</sequence>
<dbReference type="Proteomes" id="UP000886653">
    <property type="component" value="Unassembled WGS sequence"/>
</dbReference>
<name>A0A9P6NNW1_9BASI</name>
<keyword evidence="1" id="KW-0732">Signal</keyword>
<dbReference type="AlphaFoldDB" id="A0A9P6NNW1"/>
<evidence type="ECO:0008006" key="4">
    <source>
        <dbReference type="Google" id="ProtNLM"/>
    </source>
</evidence>
<dbReference type="EMBL" id="MU167227">
    <property type="protein sequence ID" value="KAG0149473.1"/>
    <property type="molecule type" value="Genomic_DNA"/>
</dbReference>
<evidence type="ECO:0000313" key="3">
    <source>
        <dbReference type="Proteomes" id="UP000886653"/>
    </source>
</evidence>
<evidence type="ECO:0000313" key="2">
    <source>
        <dbReference type="EMBL" id="KAG0149473.1"/>
    </source>
</evidence>
<protein>
    <recommendedName>
        <fullName evidence="4">Secreted protein</fullName>
    </recommendedName>
</protein>
<keyword evidence="3" id="KW-1185">Reference proteome</keyword>